<proteinExistence type="predicted"/>
<keyword evidence="2" id="KW-1185">Reference proteome</keyword>
<evidence type="ECO:0000313" key="1">
    <source>
        <dbReference type="EMBL" id="CAK9028835.1"/>
    </source>
</evidence>
<reference evidence="1 2" key="1">
    <citation type="submission" date="2024-02" db="EMBL/GenBank/DDBJ databases">
        <authorList>
            <person name="Chen Y."/>
            <person name="Shah S."/>
            <person name="Dougan E. K."/>
            <person name="Thang M."/>
            <person name="Chan C."/>
        </authorList>
    </citation>
    <scope>NUCLEOTIDE SEQUENCE [LARGE SCALE GENOMIC DNA]</scope>
</reference>
<dbReference type="Proteomes" id="UP001642464">
    <property type="component" value="Unassembled WGS sequence"/>
</dbReference>
<protein>
    <submittedName>
        <fullName evidence="1">Uncharacterized protein</fullName>
    </submittedName>
</protein>
<name>A0ABP0KRI2_9DINO</name>
<evidence type="ECO:0000313" key="2">
    <source>
        <dbReference type="Proteomes" id="UP001642464"/>
    </source>
</evidence>
<accession>A0ABP0KRI2</accession>
<organism evidence="1 2">
    <name type="scientific">Durusdinium trenchii</name>
    <dbReference type="NCBI Taxonomy" id="1381693"/>
    <lineage>
        <taxon>Eukaryota</taxon>
        <taxon>Sar</taxon>
        <taxon>Alveolata</taxon>
        <taxon>Dinophyceae</taxon>
        <taxon>Suessiales</taxon>
        <taxon>Symbiodiniaceae</taxon>
        <taxon>Durusdinium</taxon>
    </lineage>
</organism>
<gene>
    <name evidence="1" type="ORF">SCF082_LOCUS18527</name>
</gene>
<sequence length="114" mass="12588">MDAGKLNSALSERFSEADAQLQKTIESLQEQVQSLLKGVEADLTRHLQELASLHHLNGDDSKAKPEALEGWVLHDQALTLKWPQEHPEEKSVGALVLEEGAEVEKEEGIAMHSI</sequence>
<comment type="caution">
    <text evidence="1">The sequence shown here is derived from an EMBL/GenBank/DDBJ whole genome shotgun (WGS) entry which is preliminary data.</text>
</comment>
<dbReference type="EMBL" id="CAXAMM010012425">
    <property type="protein sequence ID" value="CAK9028835.1"/>
    <property type="molecule type" value="Genomic_DNA"/>
</dbReference>